<accession>A0A6G1EZ22</accession>
<dbReference type="AlphaFoldDB" id="A0A6G1EZ22"/>
<evidence type="ECO:0000256" key="1">
    <source>
        <dbReference type="SAM" id="MobiDB-lite"/>
    </source>
</evidence>
<comment type="caution">
    <text evidence="2">The sequence shown here is derived from an EMBL/GenBank/DDBJ whole genome shotgun (WGS) entry which is preliminary data.</text>
</comment>
<gene>
    <name evidence="2" type="ORF">E2562_026365</name>
</gene>
<feature type="compositionally biased region" description="Polar residues" evidence="1">
    <location>
        <begin position="84"/>
        <end position="94"/>
    </location>
</feature>
<keyword evidence="3" id="KW-1185">Reference proteome</keyword>
<evidence type="ECO:0000313" key="3">
    <source>
        <dbReference type="Proteomes" id="UP000479710"/>
    </source>
</evidence>
<dbReference type="EMBL" id="SPHZ02000002">
    <property type="protein sequence ID" value="KAF0929897.1"/>
    <property type="molecule type" value="Genomic_DNA"/>
</dbReference>
<name>A0A6G1EZ22_9ORYZ</name>
<protein>
    <submittedName>
        <fullName evidence="2">Uncharacterized protein</fullName>
    </submittedName>
</protein>
<reference evidence="2 3" key="1">
    <citation type="submission" date="2019-11" db="EMBL/GenBank/DDBJ databases">
        <title>Whole genome sequence of Oryza granulata.</title>
        <authorList>
            <person name="Li W."/>
        </authorList>
    </citation>
    <scope>NUCLEOTIDE SEQUENCE [LARGE SCALE GENOMIC DNA]</scope>
    <source>
        <strain evidence="3">cv. Menghai</strain>
        <tissue evidence="2">Leaf</tissue>
    </source>
</reference>
<dbReference type="Proteomes" id="UP000479710">
    <property type="component" value="Unassembled WGS sequence"/>
</dbReference>
<evidence type="ECO:0000313" key="2">
    <source>
        <dbReference type="EMBL" id="KAF0929897.1"/>
    </source>
</evidence>
<organism evidence="2 3">
    <name type="scientific">Oryza meyeriana var. granulata</name>
    <dbReference type="NCBI Taxonomy" id="110450"/>
    <lineage>
        <taxon>Eukaryota</taxon>
        <taxon>Viridiplantae</taxon>
        <taxon>Streptophyta</taxon>
        <taxon>Embryophyta</taxon>
        <taxon>Tracheophyta</taxon>
        <taxon>Spermatophyta</taxon>
        <taxon>Magnoliopsida</taxon>
        <taxon>Liliopsida</taxon>
        <taxon>Poales</taxon>
        <taxon>Poaceae</taxon>
        <taxon>BOP clade</taxon>
        <taxon>Oryzoideae</taxon>
        <taxon>Oryzeae</taxon>
        <taxon>Oryzinae</taxon>
        <taxon>Oryza</taxon>
        <taxon>Oryza meyeriana</taxon>
    </lineage>
</organism>
<proteinExistence type="predicted"/>
<sequence length="142" mass="16436">MKFMRKLQQINWPQKILAESPMVILSPPTQPQQVLVCRTTQPATRLQIDRDSTPPHRNLPWLPNQQLPRGRMQVQAHQGDSHQGDSNSSMRQHQWYNRDSSSSTYCWVLQVKLWDTSSNQPSCIASLNPKVVIPFYIIANFI</sequence>
<feature type="region of interest" description="Disordered" evidence="1">
    <location>
        <begin position="45"/>
        <end position="94"/>
    </location>
</feature>